<organism evidence="1 2">
    <name type="scientific">Artomyces pyxidatus</name>
    <dbReference type="NCBI Taxonomy" id="48021"/>
    <lineage>
        <taxon>Eukaryota</taxon>
        <taxon>Fungi</taxon>
        <taxon>Dikarya</taxon>
        <taxon>Basidiomycota</taxon>
        <taxon>Agaricomycotina</taxon>
        <taxon>Agaricomycetes</taxon>
        <taxon>Russulales</taxon>
        <taxon>Auriscalpiaceae</taxon>
        <taxon>Artomyces</taxon>
    </lineage>
</organism>
<accession>A0ACB8TAC8</accession>
<protein>
    <submittedName>
        <fullName evidence="1">FAD/NAD-P-binding domain-containing protein</fullName>
    </submittedName>
</protein>
<name>A0ACB8TAC8_9AGAM</name>
<sequence length="519" mass="58001">MRHRPLPSSPLSLPIHNNEQRRHPPTGPPAGLFPPSQPTQRPPLIARIQAIRVPATKQASAPILFLVIGGGIAGLACAVALRRVGHRVLVIEKDADFDDSDSTRGIRMPPNMTKIFNYWGMHDQLQKIGVISERVVMSRLENAWTLGTHRWDTEMLQEAGGEFIFLYHSQLRKLLLETAEDLGAQVRTGCEAMSVSDDCRSVRLKSGEVLHADVIVGADGSHGLCRRLLLKGEPDTAKSTDLMMLNAVVPGEVIKADPDLIPFLKQDLLTQWVWFGHRHASLFFPIVSLTRDCAFYFYGPDDEAAREGWGDVLSSEQVTPYFDTAEPRLRKIATLASPSRIRVTERVLLEDWVHDSGRLLVVGEAAHPFPPGAIQASSMSLEDASVLAKLFSHLREEEQIPSFLYAFQNLRHDRCQKNRVLDMANIYFMTMPDGEQAGMRDKMMRAKHDSGRDVLGGDDGDGNVAQWDENRELFGYDAEDEADNWWVQWGLLRERSKASNVGALDIFSLDIAVQKSHSS</sequence>
<reference evidence="1" key="1">
    <citation type="submission" date="2021-03" db="EMBL/GenBank/DDBJ databases">
        <authorList>
            <consortium name="DOE Joint Genome Institute"/>
            <person name="Ahrendt S."/>
            <person name="Looney B.P."/>
            <person name="Miyauchi S."/>
            <person name="Morin E."/>
            <person name="Drula E."/>
            <person name="Courty P.E."/>
            <person name="Chicoki N."/>
            <person name="Fauchery L."/>
            <person name="Kohler A."/>
            <person name="Kuo A."/>
            <person name="Labutti K."/>
            <person name="Pangilinan J."/>
            <person name="Lipzen A."/>
            <person name="Riley R."/>
            <person name="Andreopoulos W."/>
            <person name="He G."/>
            <person name="Johnson J."/>
            <person name="Barry K.W."/>
            <person name="Grigoriev I.V."/>
            <person name="Nagy L."/>
            <person name="Hibbett D."/>
            <person name="Henrissat B."/>
            <person name="Matheny P.B."/>
            <person name="Labbe J."/>
            <person name="Martin F."/>
        </authorList>
    </citation>
    <scope>NUCLEOTIDE SEQUENCE</scope>
    <source>
        <strain evidence="1">HHB10654</strain>
    </source>
</reference>
<gene>
    <name evidence="1" type="ORF">BV25DRAFT_1799575</name>
</gene>
<evidence type="ECO:0000313" key="1">
    <source>
        <dbReference type="EMBL" id="KAI0064950.1"/>
    </source>
</evidence>
<comment type="caution">
    <text evidence="1">The sequence shown here is derived from an EMBL/GenBank/DDBJ whole genome shotgun (WGS) entry which is preliminary data.</text>
</comment>
<dbReference type="EMBL" id="MU277197">
    <property type="protein sequence ID" value="KAI0064950.1"/>
    <property type="molecule type" value="Genomic_DNA"/>
</dbReference>
<dbReference type="Proteomes" id="UP000814140">
    <property type="component" value="Unassembled WGS sequence"/>
</dbReference>
<reference evidence="1" key="2">
    <citation type="journal article" date="2022" name="New Phytol.">
        <title>Evolutionary transition to the ectomycorrhizal habit in the genomes of a hyperdiverse lineage of mushroom-forming fungi.</title>
        <authorList>
            <person name="Looney B."/>
            <person name="Miyauchi S."/>
            <person name="Morin E."/>
            <person name="Drula E."/>
            <person name="Courty P.E."/>
            <person name="Kohler A."/>
            <person name="Kuo A."/>
            <person name="LaButti K."/>
            <person name="Pangilinan J."/>
            <person name="Lipzen A."/>
            <person name="Riley R."/>
            <person name="Andreopoulos W."/>
            <person name="He G."/>
            <person name="Johnson J."/>
            <person name="Nolan M."/>
            <person name="Tritt A."/>
            <person name="Barry K.W."/>
            <person name="Grigoriev I.V."/>
            <person name="Nagy L.G."/>
            <person name="Hibbett D."/>
            <person name="Henrissat B."/>
            <person name="Matheny P.B."/>
            <person name="Labbe J."/>
            <person name="Martin F.M."/>
        </authorList>
    </citation>
    <scope>NUCLEOTIDE SEQUENCE</scope>
    <source>
        <strain evidence="1">HHB10654</strain>
    </source>
</reference>
<keyword evidence="2" id="KW-1185">Reference proteome</keyword>
<proteinExistence type="predicted"/>
<evidence type="ECO:0000313" key="2">
    <source>
        <dbReference type="Proteomes" id="UP000814140"/>
    </source>
</evidence>